<gene>
    <name evidence="3" type="ORF">PADG_06841</name>
</gene>
<dbReference type="Proteomes" id="UP000001628">
    <property type="component" value="Unassembled WGS sequence"/>
</dbReference>
<feature type="region of interest" description="Disordered" evidence="1">
    <location>
        <begin position="65"/>
        <end position="170"/>
    </location>
</feature>
<feature type="compositionally biased region" description="Gly residues" evidence="1">
    <location>
        <begin position="72"/>
        <end position="84"/>
    </location>
</feature>
<organism evidence="3 4">
    <name type="scientific">Paracoccidioides brasiliensis (strain Pb18)</name>
    <dbReference type="NCBI Taxonomy" id="502780"/>
    <lineage>
        <taxon>Eukaryota</taxon>
        <taxon>Fungi</taxon>
        <taxon>Dikarya</taxon>
        <taxon>Ascomycota</taxon>
        <taxon>Pezizomycotina</taxon>
        <taxon>Eurotiomycetes</taxon>
        <taxon>Eurotiomycetidae</taxon>
        <taxon>Onygenales</taxon>
        <taxon>Ajellomycetaceae</taxon>
        <taxon>Paracoccidioides</taxon>
    </lineage>
</organism>
<dbReference type="AlphaFoldDB" id="C1GHV5"/>
<dbReference type="KEGG" id="pbn:PADG_06841"/>
<dbReference type="GeneID" id="22585469"/>
<proteinExistence type="predicted"/>
<protein>
    <submittedName>
        <fullName evidence="3">Uncharacterized protein</fullName>
    </submittedName>
</protein>
<evidence type="ECO:0000313" key="3">
    <source>
        <dbReference type="EMBL" id="EEH50762.1"/>
    </source>
</evidence>
<feature type="signal peptide" evidence="2">
    <location>
        <begin position="1"/>
        <end position="18"/>
    </location>
</feature>
<evidence type="ECO:0000313" key="4">
    <source>
        <dbReference type="Proteomes" id="UP000001628"/>
    </source>
</evidence>
<dbReference type="OMA" id="SQMVRRQ"/>
<dbReference type="EMBL" id="KN275965">
    <property type="protein sequence ID" value="EEH50762.1"/>
    <property type="molecule type" value="Genomic_DNA"/>
</dbReference>
<name>C1GHV5_PARBD</name>
<dbReference type="HOGENOM" id="CLU_1722922_0_0_1"/>
<evidence type="ECO:0000256" key="1">
    <source>
        <dbReference type="SAM" id="MobiDB-lite"/>
    </source>
</evidence>
<dbReference type="eggNOG" id="ENOG502R9V8">
    <property type="taxonomic scope" value="Eukaryota"/>
</dbReference>
<dbReference type="InParanoid" id="C1GHV5"/>
<feature type="chain" id="PRO_5002909883" evidence="2">
    <location>
        <begin position="19"/>
        <end position="170"/>
    </location>
</feature>
<reference evidence="3 4" key="1">
    <citation type="journal article" date="2011" name="PLoS Genet.">
        <title>Comparative genomic analysis of human fungal pathogens causing paracoccidioidomycosis.</title>
        <authorList>
            <person name="Desjardins C.A."/>
            <person name="Champion M.D."/>
            <person name="Holder J.W."/>
            <person name="Muszewska A."/>
            <person name="Goldberg J."/>
            <person name="Bailao A.M."/>
            <person name="Brigido M.M."/>
            <person name="Ferreira M.E."/>
            <person name="Garcia A.M."/>
            <person name="Grynberg M."/>
            <person name="Gujja S."/>
            <person name="Heiman D.I."/>
            <person name="Henn M.R."/>
            <person name="Kodira C.D."/>
            <person name="Leon-Narvaez H."/>
            <person name="Longo L.V."/>
            <person name="Ma L.J."/>
            <person name="Malavazi I."/>
            <person name="Matsuo A.L."/>
            <person name="Morais F.V."/>
            <person name="Pereira M."/>
            <person name="Rodriguez-Brito S."/>
            <person name="Sakthikumar S."/>
            <person name="Salem-Izacc S.M."/>
            <person name="Sykes S.M."/>
            <person name="Teixeira M.M."/>
            <person name="Vallejo M.C."/>
            <person name="Walter M.E."/>
            <person name="Yandava C."/>
            <person name="Young S."/>
            <person name="Zeng Q."/>
            <person name="Zucker J."/>
            <person name="Felipe M.S."/>
            <person name="Goldman G.H."/>
            <person name="Haas B.J."/>
            <person name="McEwen J.G."/>
            <person name="Nino-Vega G."/>
            <person name="Puccia R."/>
            <person name="San-Blas G."/>
            <person name="Soares C.M."/>
            <person name="Birren B.W."/>
            <person name="Cuomo C.A."/>
        </authorList>
    </citation>
    <scope>NUCLEOTIDE SEQUENCE [LARGE SCALE GENOMIC DNA]</scope>
    <source>
        <strain evidence="3 4">Pb18</strain>
    </source>
</reference>
<dbReference type="RefSeq" id="XP_010762254.1">
    <property type="nucleotide sequence ID" value="XM_010763952.1"/>
</dbReference>
<sequence>MKFSVASAVLALAGSVFAVPTPIVPGLAPVPGAGAKSPAEGAPLNMADKIIPIVSKLLGSEVLGSLQRSGLPGNGLTPGKGNGLTPGKAPRQDDEDGDEASMLSRRQEDDEGGSGEESQMVRRQDDDDDDEAAMARRQEDEEDGSGEDSQMVRRQDDDDDDEAAMTARKL</sequence>
<keyword evidence="2" id="KW-0732">Signal</keyword>
<dbReference type="OrthoDB" id="10482735at2759"/>
<accession>C1GHV5</accession>
<keyword evidence="4" id="KW-1185">Reference proteome</keyword>
<evidence type="ECO:0000256" key="2">
    <source>
        <dbReference type="SAM" id="SignalP"/>
    </source>
</evidence>
<dbReference type="VEuPathDB" id="FungiDB:PADG_06841"/>